<keyword evidence="3" id="KW-1185">Reference proteome</keyword>
<dbReference type="Proteomes" id="UP001370490">
    <property type="component" value="Unassembled WGS sequence"/>
</dbReference>
<comment type="caution">
    <text evidence="2">The sequence shown here is derived from an EMBL/GenBank/DDBJ whole genome shotgun (WGS) entry which is preliminary data.</text>
</comment>
<feature type="transmembrane region" description="Helical" evidence="1">
    <location>
        <begin position="51"/>
        <end position="75"/>
    </location>
</feature>
<evidence type="ECO:0000313" key="2">
    <source>
        <dbReference type="EMBL" id="KAK6925856.1"/>
    </source>
</evidence>
<feature type="transmembrane region" description="Helical" evidence="1">
    <location>
        <begin position="81"/>
        <end position="101"/>
    </location>
</feature>
<proteinExistence type="predicted"/>
<dbReference type="PANTHER" id="PTHR34289">
    <property type="entry name" value="PROTEIN, PUTATIVE (DUF819)-RELATED"/>
    <property type="match status" value="1"/>
</dbReference>
<dbReference type="InterPro" id="IPR008537">
    <property type="entry name" value="DUF819"/>
</dbReference>
<keyword evidence="1" id="KW-0812">Transmembrane</keyword>
<dbReference type="EMBL" id="JBAMMX010000015">
    <property type="protein sequence ID" value="KAK6925856.1"/>
    <property type="molecule type" value="Genomic_DNA"/>
</dbReference>
<organism evidence="2 3">
    <name type="scientific">Dillenia turbinata</name>
    <dbReference type="NCBI Taxonomy" id="194707"/>
    <lineage>
        <taxon>Eukaryota</taxon>
        <taxon>Viridiplantae</taxon>
        <taxon>Streptophyta</taxon>
        <taxon>Embryophyta</taxon>
        <taxon>Tracheophyta</taxon>
        <taxon>Spermatophyta</taxon>
        <taxon>Magnoliopsida</taxon>
        <taxon>eudicotyledons</taxon>
        <taxon>Gunneridae</taxon>
        <taxon>Pentapetalae</taxon>
        <taxon>Dilleniales</taxon>
        <taxon>Dilleniaceae</taxon>
        <taxon>Dillenia</taxon>
    </lineage>
</organism>
<protein>
    <submittedName>
        <fullName evidence="2">Uncharacterized protein</fullName>
    </submittedName>
</protein>
<name>A0AAN8V927_9MAGN</name>
<reference evidence="2 3" key="1">
    <citation type="submission" date="2023-12" db="EMBL/GenBank/DDBJ databases">
        <title>A high-quality genome assembly for Dillenia turbinata (Dilleniales).</title>
        <authorList>
            <person name="Chanderbali A."/>
        </authorList>
    </citation>
    <scope>NUCLEOTIDE SEQUENCE [LARGE SCALE GENOMIC DNA]</scope>
    <source>
        <strain evidence="2">LSX21</strain>
        <tissue evidence="2">Leaf</tissue>
    </source>
</reference>
<evidence type="ECO:0000256" key="1">
    <source>
        <dbReference type="SAM" id="Phobius"/>
    </source>
</evidence>
<gene>
    <name evidence="2" type="ORF">RJ641_007575</name>
</gene>
<sequence length="125" mass="13275">MDVDSNSGSKLPVPLMASVVVENLPGITATVVLLTTLFPKPFSYLAPVGDSLALILMQVFFAVIGASGSVCNVIGMAPSIFMFALVIIHLAVILGFGKLFCFDLKLLLEALQQPVEWQQPRGGTP</sequence>
<dbReference type="AlphaFoldDB" id="A0AAN8V927"/>
<accession>A0AAN8V927</accession>
<evidence type="ECO:0000313" key="3">
    <source>
        <dbReference type="Proteomes" id="UP001370490"/>
    </source>
</evidence>
<feature type="transmembrane region" description="Helical" evidence="1">
    <location>
        <begin position="15"/>
        <end position="39"/>
    </location>
</feature>
<dbReference type="PANTHER" id="PTHR34289:SF5">
    <property type="entry name" value="KERATIN-ASSOCIATED PROTEIN (DUF819)"/>
    <property type="match status" value="1"/>
</dbReference>
<keyword evidence="1" id="KW-1133">Transmembrane helix</keyword>
<dbReference type="Pfam" id="PF05684">
    <property type="entry name" value="DUF819"/>
    <property type="match status" value="1"/>
</dbReference>
<keyword evidence="1" id="KW-0472">Membrane</keyword>